<comment type="caution">
    <text evidence="2">The sequence shown here is derived from an EMBL/GenBank/DDBJ whole genome shotgun (WGS) entry which is preliminary data.</text>
</comment>
<dbReference type="Proteomes" id="UP001149411">
    <property type="component" value="Unassembled WGS sequence"/>
</dbReference>
<keyword evidence="3" id="KW-1185">Reference proteome</keyword>
<accession>A0A9Q4C2X3</accession>
<dbReference type="AlphaFoldDB" id="A0A9Q4C2X3"/>
<name>A0A9Q4C2X3_9EURY</name>
<dbReference type="RefSeq" id="WP_266086094.1">
    <property type="nucleotide sequence ID" value="NZ_RKLV01000002.1"/>
</dbReference>
<dbReference type="Pfam" id="PF23438">
    <property type="entry name" value="DUF7123"/>
    <property type="match status" value="1"/>
</dbReference>
<gene>
    <name evidence="2" type="ORF">EGH25_03015</name>
</gene>
<organism evidence="2 3">
    <name type="scientific">Halorutilus salinus</name>
    <dbReference type="NCBI Taxonomy" id="2487751"/>
    <lineage>
        <taxon>Archaea</taxon>
        <taxon>Methanobacteriati</taxon>
        <taxon>Methanobacteriota</taxon>
        <taxon>Stenosarchaea group</taxon>
        <taxon>Halobacteria</taxon>
        <taxon>Halorutilales</taxon>
        <taxon>Halorutilaceae</taxon>
        <taxon>Halorutilus</taxon>
    </lineage>
</organism>
<evidence type="ECO:0000313" key="2">
    <source>
        <dbReference type="EMBL" id="MCX2818323.1"/>
    </source>
</evidence>
<proteinExistence type="predicted"/>
<reference evidence="2" key="1">
    <citation type="submission" date="2022-09" db="EMBL/GenBank/DDBJ databases">
        <title>Haloadaptaus new haloarchaeum isolated from saline soil.</title>
        <authorList>
            <person name="Duran-Viseras A."/>
            <person name="Sanchez-Porro C."/>
            <person name="Ventosa A."/>
        </authorList>
    </citation>
    <scope>NUCLEOTIDE SEQUENCE</scope>
    <source>
        <strain evidence="2">F3-133</strain>
    </source>
</reference>
<sequence>MSTASTAQRTDGMNEKQSEIVEYLENRVEDGKCYFKSKFMSDDLDMSSREIGTNMLRLSERCDTLSIEKWSYASATTWKVKSAE</sequence>
<dbReference type="EMBL" id="RKLV01000002">
    <property type="protein sequence ID" value="MCX2818323.1"/>
    <property type="molecule type" value="Genomic_DNA"/>
</dbReference>
<evidence type="ECO:0000313" key="3">
    <source>
        <dbReference type="Proteomes" id="UP001149411"/>
    </source>
</evidence>
<evidence type="ECO:0000259" key="1">
    <source>
        <dbReference type="Pfam" id="PF23438"/>
    </source>
</evidence>
<dbReference type="InterPro" id="IPR055547">
    <property type="entry name" value="DUF7123"/>
</dbReference>
<feature type="domain" description="DUF7123" evidence="1">
    <location>
        <begin position="6"/>
        <end position="81"/>
    </location>
</feature>
<protein>
    <recommendedName>
        <fullName evidence="1">DUF7123 domain-containing protein</fullName>
    </recommendedName>
</protein>